<sequence length="235" mass="26719">MVLREGTHLEAIVDTLIDQETKGWKIQDQSNNSLGESSSITDQKKMWKMLWEMQHLTSDMDFLDVITFVLDRGTNSDFTMSSSTQIAKRMCYWEPPPRGFLKLNVDGAMFLNLRKAGVGVVVRDNKGKLVMAASKMGNEVDDPTTIELMALLRGLQLCVHLGFSKIVVESDCMLMVQELKDDQDSFSTNVNLIKEAKSLLQHFQEVEIQHVHCMGNEVAHRLACYSWNVDNISMW</sequence>
<dbReference type="InterPro" id="IPR044730">
    <property type="entry name" value="RNase_H-like_dom_plant"/>
</dbReference>
<keyword evidence="2" id="KW-1185">Reference proteome</keyword>
<dbReference type="RefSeq" id="XP_035540282.1">
    <property type="nucleotide sequence ID" value="XM_035684389.1"/>
</dbReference>
<dbReference type="Pfam" id="PF13456">
    <property type="entry name" value="RVT_3"/>
    <property type="match status" value="1"/>
</dbReference>
<dbReference type="PANTHER" id="PTHR47723">
    <property type="entry name" value="OS05G0353850 PROTEIN"/>
    <property type="match status" value="1"/>
</dbReference>
<evidence type="ECO:0000313" key="2">
    <source>
        <dbReference type="Proteomes" id="UP000235220"/>
    </source>
</evidence>
<protein>
    <submittedName>
        <fullName evidence="3">Uncharacterized protein LOC108983774</fullName>
    </submittedName>
</protein>
<dbReference type="CDD" id="cd06222">
    <property type="entry name" value="RNase_H_like"/>
    <property type="match status" value="1"/>
</dbReference>
<dbReference type="OrthoDB" id="1193120at2759"/>
<dbReference type="PANTHER" id="PTHR47723:SF19">
    <property type="entry name" value="POLYNUCLEOTIDYL TRANSFERASE, RIBONUCLEASE H-LIKE SUPERFAMILY PROTEIN"/>
    <property type="match status" value="1"/>
</dbReference>
<dbReference type="KEGG" id="jre:108983774"/>
<dbReference type="InterPro" id="IPR002156">
    <property type="entry name" value="RNaseH_domain"/>
</dbReference>
<reference evidence="3" key="1">
    <citation type="submission" date="2025-08" db="UniProtKB">
        <authorList>
            <consortium name="RefSeq"/>
        </authorList>
    </citation>
    <scope>IDENTIFICATION</scope>
    <source>
        <tissue evidence="3">Leaves</tissue>
    </source>
</reference>
<dbReference type="AlphaFoldDB" id="A0A6P9EBW9"/>
<dbReference type="GO" id="GO:0004523">
    <property type="term" value="F:RNA-DNA hybrid ribonuclease activity"/>
    <property type="evidence" value="ECO:0007669"/>
    <property type="project" value="InterPro"/>
</dbReference>
<gene>
    <name evidence="3" type="primary">LOC108983774</name>
</gene>
<feature type="domain" description="RNase H type-1" evidence="1">
    <location>
        <begin position="104"/>
        <end position="223"/>
    </location>
</feature>
<accession>A0A6P9EBW9</accession>
<dbReference type="GeneID" id="108983774"/>
<proteinExistence type="predicted"/>
<dbReference type="SUPFAM" id="SSF53098">
    <property type="entry name" value="Ribonuclease H-like"/>
    <property type="match status" value="1"/>
</dbReference>
<dbReference type="InterPro" id="IPR012337">
    <property type="entry name" value="RNaseH-like_sf"/>
</dbReference>
<evidence type="ECO:0000313" key="3">
    <source>
        <dbReference type="RefSeq" id="XP_035540282.1"/>
    </source>
</evidence>
<evidence type="ECO:0000259" key="1">
    <source>
        <dbReference type="Pfam" id="PF13456"/>
    </source>
</evidence>
<dbReference type="InterPro" id="IPR053151">
    <property type="entry name" value="RNase_H-like"/>
</dbReference>
<dbReference type="InterPro" id="IPR036397">
    <property type="entry name" value="RNaseH_sf"/>
</dbReference>
<dbReference type="InParanoid" id="A0A6P9EBW9"/>
<dbReference type="Gene3D" id="3.30.420.10">
    <property type="entry name" value="Ribonuclease H-like superfamily/Ribonuclease H"/>
    <property type="match status" value="1"/>
</dbReference>
<name>A0A6P9EBW9_JUGRE</name>
<organism evidence="2 3">
    <name type="scientific">Juglans regia</name>
    <name type="common">English walnut</name>
    <dbReference type="NCBI Taxonomy" id="51240"/>
    <lineage>
        <taxon>Eukaryota</taxon>
        <taxon>Viridiplantae</taxon>
        <taxon>Streptophyta</taxon>
        <taxon>Embryophyta</taxon>
        <taxon>Tracheophyta</taxon>
        <taxon>Spermatophyta</taxon>
        <taxon>Magnoliopsida</taxon>
        <taxon>eudicotyledons</taxon>
        <taxon>Gunneridae</taxon>
        <taxon>Pentapetalae</taxon>
        <taxon>rosids</taxon>
        <taxon>fabids</taxon>
        <taxon>Fagales</taxon>
        <taxon>Juglandaceae</taxon>
        <taxon>Juglans</taxon>
    </lineage>
</organism>
<dbReference type="GO" id="GO:0003676">
    <property type="term" value="F:nucleic acid binding"/>
    <property type="evidence" value="ECO:0007669"/>
    <property type="project" value="InterPro"/>
</dbReference>
<dbReference type="Proteomes" id="UP000235220">
    <property type="component" value="Chromosome 13"/>
</dbReference>